<dbReference type="Proteomes" id="UP000270673">
    <property type="component" value="Chromosome"/>
</dbReference>
<protein>
    <submittedName>
        <fullName evidence="1">Uncharacterized protein</fullName>
    </submittedName>
</protein>
<gene>
    <name evidence="1" type="ORF">D8S85_06125</name>
</gene>
<dbReference type="AlphaFoldDB" id="A0A3Q9IMD2"/>
<dbReference type="EMBL" id="CP032819">
    <property type="protein sequence ID" value="AZS29172.1"/>
    <property type="molecule type" value="Genomic_DNA"/>
</dbReference>
<evidence type="ECO:0000313" key="1">
    <source>
        <dbReference type="EMBL" id="AZS29172.1"/>
    </source>
</evidence>
<dbReference type="RefSeq" id="WP_004292749.1">
    <property type="nucleotide sequence ID" value="NZ_CP032819.1"/>
</dbReference>
<dbReference type="GeneID" id="93102869"/>
<dbReference type="KEGG" id="buy:D8S85_06125"/>
<evidence type="ECO:0000313" key="2">
    <source>
        <dbReference type="Proteomes" id="UP000270673"/>
    </source>
</evidence>
<sequence>MERYIITLDEHGTLHVPDVSATAIWMNEPELMELFGVVALTLRAAIKAVYKSGILNPGEAERRVRQADGYGMDVLYGLPLVIALAFRLHTCGAKRLRERVIGKFTCHGGRNTARLFIFPVSPHWQMVRN</sequence>
<proteinExistence type="predicted"/>
<dbReference type="OrthoDB" id="1038856at2"/>
<keyword evidence="2" id="KW-1185">Reference proteome</keyword>
<organism evidence="1 2">
    <name type="scientific">Butyricimonas faecalis</name>
    <dbReference type="NCBI Taxonomy" id="2093856"/>
    <lineage>
        <taxon>Bacteria</taxon>
        <taxon>Pseudomonadati</taxon>
        <taxon>Bacteroidota</taxon>
        <taxon>Bacteroidia</taxon>
        <taxon>Bacteroidales</taxon>
        <taxon>Odoribacteraceae</taxon>
        <taxon>Butyricimonas</taxon>
    </lineage>
</organism>
<accession>A0A3Q9IMD2</accession>
<reference evidence="1 2" key="1">
    <citation type="submission" date="2018-10" db="EMBL/GenBank/DDBJ databases">
        <title>Butyricimonas faecalis sp. nov., isolated from human faeces and emended description of the genus Butyricimonas.</title>
        <authorList>
            <person name="Le Roy T."/>
            <person name="Van der Smissen P."/>
            <person name="Paquot A."/>
            <person name="Delzenne N."/>
            <person name="Muccioli G."/>
            <person name="Collet J.-F."/>
            <person name="Cani P.D."/>
        </authorList>
    </citation>
    <scope>NUCLEOTIDE SEQUENCE [LARGE SCALE GENOMIC DNA]</scope>
    <source>
        <strain evidence="1 2">H184</strain>
    </source>
</reference>
<name>A0A3Q9IMD2_9BACT</name>